<dbReference type="GO" id="GO:0030313">
    <property type="term" value="C:cell envelope"/>
    <property type="evidence" value="ECO:0007669"/>
    <property type="project" value="UniProtKB-SubCell"/>
</dbReference>
<feature type="domain" description="Multidrug export protein EmrA/FarA alpha-helical hairpin" evidence="4">
    <location>
        <begin position="101"/>
        <end position="222"/>
    </location>
</feature>
<dbReference type="Gene3D" id="2.40.30.170">
    <property type="match status" value="1"/>
</dbReference>
<dbReference type="Pfam" id="PF25885">
    <property type="entry name" value="HH_EMRA"/>
    <property type="match status" value="1"/>
</dbReference>
<evidence type="ECO:0000313" key="7">
    <source>
        <dbReference type="Proteomes" id="UP000773614"/>
    </source>
</evidence>
<dbReference type="InterPro" id="IPR050739">
    <property type="entry name" value="MFP"/>
</dbReference>
<organism evidence="6 7">
    <name type="scientific">Propylenella binzhouense</name>
    <dbReference type="NCBI Taxonomy" id="2555902"/>
    <lineage>
        <taxon>Bacteria</taxon>
        <taxon>Pseudomonadati</taxon>
        <taxon>Pseudomonadota</taxon>
        <taxon>Alphaproteobacteria</taxon>
        <taxon>Hyphomicrobiales</taxon>
        <taxon>Propylenellaceae</taxon>
        <taxon>Propylenella</taxon>
    </lineage>
</organism>
<evidence type="ECO:0000259" key="5">
    <source>
        <dbReference type="Pfam" id="PF25963"/>
    </source>
</evidence>
<sequence length="381" mass="40589">MAEKPVAEGTAAEGAVAEKPKARRGRRTFLMLGLPLLVALAGGYFWVTGGRYVSTENAYVQQPKVSIAPDVAGRIVTVAVRENQRVGAGDVLFQIDPEPYRLALEQAEAALAGARLDVDRLRSAYHSATADLQTAKDTLAFRKNELARQQKLVGNGYVTKSQFEETRLAEQEAEQQLRSAEQQVASALAALGGSPDIATDDHPAVLEALANRDQAKFNLERTRVAAPRPGIVSQTGRLQIGQYVAAGTAVMSLVEPEDTWVEANFKETELTGMAVGQQAELTFDTYPGRSFEAEVASIGAGTGAEFSLLPAQNATGNWVKVVQRIPVRLHIVSPPQDVALRTGMSASVSVDTGHVRGLPKVIRSALAVVGIGPSVAQARAD</sequence>
<keyword evidence="3" id="KW-0812">Transmembrane</keyword>
<feature type="coiled-coil region" evidence="2">
    <location>
        <begin position="163"/>
        <end position="190"/>
    </location>
</feature>
<keyword evidence="7" id="KW-1185">Reference proteome</keyword>
<dbReference type="Pfam" id="PF25963">
    <property type="entry name" value="Beta-barrel_AAEA"/>
    <property type="match status" value="1"/>
</dbReference>
<dbReference type="InterPro" id="IPR058633">
    <property type="entry name" value="EmrA/FarA_HH"/>
</dbReference>
<dbReference type="PANTHER" id="PTHR30386:SF19">
    <property type="entry name" value="MULTIDRUG EXPORT PROTEIN EMRA-RELATED"/>
    <property type="match status" value="1"/>
</dbReference>
<dbReference type="GO" id="GO:0055085">
    <property type="term" value="P:transmembrane transport"/>
    <property type="evidence" value="ECO:0007669"/>
    <property type="project" value="InterPro"/>
</dbReference>
<accession>A0A964T7B1</accession>
<dbReference type="PANTHER" id="PTHR30386">
    <property type="entry name" value="MEMBRANE FUSION SUBUNIT OF EMRAB-TOLC MULTIDRUG EFFLUX PUMP"/>
    <property type="match status" value="1"/>
</dbReference>
<comment type="subcellular location">
    <subcellularLocation>
        <location evidence="1">Cell envelope</location>
    </subcellularLocation>
</comment>
<evidence type="ECO:0000259" key="4">
    <source>
        <dbReference type="Pfam" id="PF25885"/>
    </source>
</evidence>
<dbReference type="SUPFAM" id="SSF111369">
    <property type="entry name" value="HlyD-like secretion proteins"/>
    <property type="match status" value="1"/>
</dbReference>
<proteinExistence type="predicted"/>
<reference evidence="6" key="1">
    <citation type="submission" date="2019-03" db="EMBL/GenBank/DDBJ databases">
        <title>Afifella sp. nov., isolated from activated sludge.</title>
        <authorList>
            <person name="Li Q."/>
            <person name="Liu Y."/>
        </authorList>
    </citation>
    <scope>NUCLEOTIDE SEQUENCE</scope>
    <source>
        <strain evidence="6">L72</strain>
    </source>
</reference>
<evidence type="ECO:0000256" key="1">
    <source>
        <dbReference type="ARBA" id="ARBA00004196"/>
    </source>
</evidence>
<keyword evidence="2" id="KW-0175">Coiled coil</keyword>
<dbReference type="Gene3D" id="1.10.287.470">
    <property type="entry name" value="Helix hairpin bin"/>
    <property type="match status" value="1"/>
</dbReference>
<evidence type="ECO:0000256" key="2">
    <source>
        <dbReference type="SAM" id="Coils"/>
    </source>
</evidence>
<evidence type="ECO:0000313" key="6">
    <source>
        <dbReference type="EMBL" id="MYZ49755.1"/>
    </source>
</evidence>
<dbReference type="OrthoDB" id="9811754at2"/>
<feature type="transmembrane region" description="Helical" evidence="3">
    <location>
        <begin position="29"/>
        <end position="47"/>
    </location>
</feature>
<comment type="caution">
    <text evidence="6">The sequence shown here is derived from an EMBL/GenBank/DDBJ whole genome shotgun (WGS) entry which is preliminary data.</text>
</comment>
<gene>
    <name evidence="6" type="ORF">E4O86_18780</name>
</gene>
<dbReference type="EMBL" id="SPKJ01000093">
    <property type="protein sequence ID" value="MYZ49755.1"/>
    <property type="molecule type" value="Genomic_DNA"/>
</dbReference>
<keyword evidence="3" id="KW-0472">Membrane</keyword>
<dbReference type="SUPFAM" id="SSF56954">
    <property type="entry name" value="Outer membrane efflux proteins (OEP)"/>
    <property type="match status" value="1"/>
</dbReference>
<evidence type="ECO:0000256" key="3">
    <source>
        <dbReference type="SAM" id="Phobius"/>
    </source>
</evidence>
<dbReference type="Proteomes" id="UP000773614">
    <property type="component" value="Unassembled WGS sequence"/>
</dbReference>
<dbReference type="Gene3D" id="2.40.50.100">
    <property type="match status" value="1"/>
</dbReference>
<keyword evidence="3" id="KW-1133">Transmembrane helix</keyword>
<name>A0A964T7B1_9HYPH</name>
<feature type="domain" description="p-hydroxybenzoic acid efflux pump subunit AaeA-like beta-barrel" evidence="5">
    <location>
        <begin position="260"/>
        <end position="350"/>
    </location>
</feature>
<dbReference type="InterPro" id="IPR058634">
    <property type="entry name" value="AaeA-lik-b-barrel"/>
</dbReference>
<dbReference type="AlphaFoldDB" id="A0A964T7B1"/>
<protein>
    <submittedName>
        <fullName evidence="6">HlyD family secretion protein</fullName>
    </submittedName>
</protein>